<evidence type="ECO:0000256" key="5">
    <source>
        <dbReference type="SAM" id="Phobius"/>
    </source>
</evidence>
<sequence length="421" mass="47573">MDNLEEDLTCSVCYSLFSDPRVLPCSHTFCRACLESVLQVSGNFSIWRPLRIPLKCPNCRSMVELPPSGVDALPINVSLRAIIEKFQRDSQPRLPTCVEHPRQPLNVYCVQDRKLICGFCLTVGQHQGHTIDDLQTAYIKERETPARLIEQLTDKRWTEVCALAEQLEQEKARCESLLQQDRDAVSQFFQGIDRILARKKAAFMEALDKANAELSRIYDPLIDELKDMKEEQLDLISYSSAVETEDSPLAFLEKVHLFQERVEALSKAPLPRVKAVCIHPRAGRFLEERWAGMTIADLEQGQIPHISCCSEGCCRKEAASRSWSPEWPAAPSPVAALLVLLLLSFVLLGFSFSYPFTFGLPQLNQLLQAFVHGLSGNVCVLKETLWCWQSTLGDTILRCRILLSSLGETTTNYVGSIYRMF</sequence>
<keyword evidence="1" id="KW-0479">Metal-binding</keyword>
<gene>
    <name evidence="8" type="primary">trim59</name>
</gene>
<keyword evidence="5" id="KW-0472">Membrane</keyword>
<dbReference type="SUPFAM" id="SSF57845">
    <property type="entry name" value="B-box zinc-binding domain"/>
    <property type="match status" value="1"/>
</dbReference>
<protein>
    <submittedName>
        <fullName evidence="8">Tripartite motif containing 59</fullName>
    </submittedName>
</protein>
<evidence type="ECO:0000259" key="7">
    <source>
        <dbReference type="PROSITE" id="PS50119"/>
    </source>
</evidence>
<dbReference type="PANTHER" id="PTHR24098:SF14">
    <property type="entry name" value="TRIPARTITE MOTIF-CONTAINING PROTEIN 59"/>
    <property type="match status" value="1"/>
</dbReference>
<evidence type="ECO:0000256" key="2">
    <source>
        <dbReference type="ARBA" id="ARBA00022771"/>
    </source>
</evidence>
<dbReference type="RefSeq" id="XP_018588144.1">
    <property type="nucleotide sequence ID" value="XM_018732628.2"/>
</dbReference>
<organism evidence="8 9">
    <name type="scientific">Scleropages formosus</name>
    <name type="common">Asian bonytongue</name>
    <name type="synonym">Osteoglossum formosum</name>
    <dbReference type="NCBI Taxonomy" id="113540"/>
    <lineage>
        <taxon>Eukaryota</taxon>
        <taxon>Metazoa</taxon>
        <taxon>Chordata</taxon>
        <taxon>Craniata</taxon>
        <taxon>Vertebrata</taxon>
        <taxon>Euteleostomi</taxon>
        <taxon>Actinopterygii</taxon>
        <taxon>Neopterygii</taxon>
        <taxon>Teleostei</taxon>
        <taxon>Osteoglossocephala</taxon>
        <taxon>Osteoglossomorpha</taxon>
        <taxon>Osteoglossiformes</taxon>
        <taxon>Osteoglossidae</taxon>
        <taxon>Scleropages</taxon>
    </lineage>
</organism>
<dbReference type="GeneTree" id="ENSGT00940000165917"/>
<feature type="domain" description="RING-type" evidence="6">
    <location>
        <begin position="10"/>
        <end position="60"/>
    </location>
</feature>
<dbReference type="GO" id="GO:0008270">
    <property type="term" value="F:zinc ion binding"/>
    <property type="evidence" value="ECO:0007669"/>
    <property type="project" value="UniProtKB-KW"/>
</dbReference>
<dbReference type="GO" id="GO:0030992">
    <property type="term" value="C:intraciliary transport particle B"/>
    <property type="evidence" value="ECO:0007669"/>
    <property type="project" value="TreeGrafter"/>
</dbReference>
<dbReference type="CTD" id="286827"/>
<dbReference type="GO" id="GO:0005929">
    <property type="term" value="C:cilium"/>
    <property type="evidence" value="ECO:0007669"/>
    <property type="project" value="TreeGrafter"/>
</dbReference>
<dbReference type="RefSeq" id="XP_018588145.1">
    <property type="nucleotide sequence ID" value="XM_018732629.2"/>
</dbReference>
<dbReference type="Proteomes" id="UP000694397">
    <property type="component" value="Chromosome 10"/>
</dbReference>
<evidence type="ECO:0000313" key="8">
    <source>
        <dbReference type="Ensembl" id="ENSSFOP00015005339.1"/>
    </source>
</evidence>
<dbReference type="InterPro" id="IPR000315">
    <property type="entry name" value="Znf_B-box"/>
</dbReference>
<dbReference type="Gene3D" id="3.30.160.60">
    <property type="entry name" value="Classic Zinc Finger"/>
    <property type="match status" value="1"/>
</dbReference>
<proteinExistence type="predicted"/>
<keyword evidence="5" id="KW-1133">Transmembrane helix</keyword>
<dbReference type="InterPro" id="IPR027370">
    <property type="entry name" value="Znf-RING_euk"/>
</dbReference>
<dbReference type="SUPFAM" id="SSF57850">
    <property type="entry name" value="RING/U-box"/>
    <property type="match status" value="1"/>
</dbReference>
<accession>A0A8C9UYB9</accession>
<dbReference type="Gene3D" id="3.30.40.10">
    <property type="entry name" value="Zinc/RING finger domain, C3HC4 (zinc finger)"/>
    <property type="match status" value="1"/>
</dbReference>
<dbReference type="PROSITE" id="PS00518">
    <property type="entry name" value="ZF_RING_1"/>
    <property type="match status" value="1"/>
</dbReference>
<keyword evidence="9" id="KW-1185">Reference proteome</keyword>
<evidence type="ECO:0000259" key="6">
    <source>
        <dbReference type="PROSITE" id="PS50089"/>
    </source>
</evidence>
<keyword evidence="5" id="KW-0812">Transmembrane</keyword>
<evidence type="ECO:0000313" key="9">
    <source>
        <dbReference type="Proteomes" id="UP000694397"/>
    </source>
</evidence>
<dbReference type="InterPro" id="IPR017907">
    <property type="entry name" value="Znf_RING_CS"/>
</dbReference>
<dbReference type="AlphaFoldDB" id="A0A8C9UYB9"/>
<dbReference type="Ensembl" id="ENSSFOT00015005426.2">
    <property type="protein sequence ID" value="ENSSFOP00015005339.1"/>
    <property type="gene ID" value="ENSSFOG00015003511.2"/>
</dbReference>
<feature type="transmembrane region" description="Helical" evidence="5">
    <location>
        <begin position="334"/>
        <end position="356"/>
    </location>
</feature>
<dbReference type="Pfam" id="PF00643">
    <property type="entry name" value="zf-B_box"/>
    <property type="match status" value="1"/>
</dbReference>
<dbReference type="KEGG" id="sfm:108922473"/>
<reference evidence="8" key="3">
    <citation type="submission" date="2025-09" db="UniProtKB">
        <authorList>
            <consortium name="Ensembl"/>
        </authorList>
    </citation>
    <scope>IDENTIFICATION</scope>
</reference>
<feature type="domain" description="B box-type" evidence="7">
    <location>
        <begin position="92"/>
        <end position="134"/>
    </location>
</feature>
<dbReference type="GO" id="GO:0060271">
    <property type="term" value="P:cilium assembly"/>
    <property type="evidence" value="ECO:0007669"/>
    <property type="project" value="TreeGrafter"/>
</dbReference>
<dbReference type="PROSITE" id="PS50089">
    <property type="entry name" value="ZF_RING_2"/>
    <property type="match status" value="1"/>
</dbReference>
<reference evidence="8 9" key="1">
    <citation type="submission" date="2019-04" db="EMBL/GenBank/DDBJ databases">
        <authorList>
            <consortium name="Wellcome Sanger Institute Data Sharing"/>
        </authorList>
    </citation>
    <scope>NUCLEOTIDE SEQUENCE [LARGE SCALE GENOMIC DNA]</scope>
</reference>
<dbReference type="InterPro" id="IPR001841">
    <property type="entry name" value="Znf_RING"/>
</dbReference>
<dbReference type="Pfam" id="PF13445">
    <property type="entry name" value="zf-RING_UBOX"/>
    <property type="match status" value="1"/>
</dbReference>
<evidence type="ECO:0000256" key="3">
    <source>
        <dbReference type="ARBA" id="ARBA00022833"/>
    </source>
</evidence>
<dbReference type="GeneID" id="108922473"/>
<dbReference type="PROSITE" id="PS50119">
    <property type="entry name" value="ZF_BBOX"/>
    <property type="match status" value="1"/>
</dbReference>
<dbReference type="PANTHER" id="PTHR24098">
    <property type="entry name" value="OUTER SEGMENT 5"/>
    <property type="match status" value="1"/>
</dbReference>
<reference evidence="8" key="2">
    <citation type="submission" date="2025-08" db="UniProtKB">
        <authorList>
            <consortium name="Ensembl"/>
        </authorList>
    </citation>
    <scope>IDENTIFICATION</scope>
</reference>
<evidence type="ECO:0000256" key="4">
    <source>
        <dbReference type="PROSITE-ProRule" id="PRU00024"/>
    </source>
</evidence>
<dbReference type="OrthoDB" id="6105938at2759"/>
<keyword evidence="3" id="KW-0862">Zinc</keyword>
<keyword evidence="2 4" id="KW-0863">Zinc-finger</keyword>
<dbReference type="InterPro" id="IPR013083">
    <property type="entry name" value="Znf_RING/FYVE/PHD"/>
</dbReference>
<name>A0A8C9UYB9_SCLFO</name>
<dbReference type="FunFam" id="3.30.40.10:FF:000297">
    <property type="entry name" value="tripartite motif-containing protein 59"/>
    <property type="match status" value="1"/>
</dbReference>
<dbReference type="SMART" id="SM00184">
    <property type="entry name" value="RING"/>
    <property type="match status" value="1"/>
</dbReference>
<evidence type="ECO:0000256" key="1">
    <source>
        <dbReference type="ARBA" id="ARBA00022723"/>
    </source>
</evidence>
<dbReference type="CDD" id="cd16763">
    <property type="entry name" value="RING-HC_TRIM59_C-V"/>
    <property type="match status" value="1"/>
</dbReference>
<dbReference type="SMART" id="SM00336">
    <property type="entry name" value="BBOX"/>
    <property type="match status" value="1"/>
</dbReference>